<feature type="transmembrane region" description="Helical" evidence="5">
    <location>
        <begin position="446"/>
        <end position="467"/>
    </location>
</feature>
<dbReference type="Pfam" id="PF07690">
    <property type="entry name" value="MFS_1"/>
    <property type="match status" value="1"/>
</dbReference>
<evidence type="ECO:0000256" key="5">
    <source>
        <dbReference type="SAM" id="Phobius"/>
    </source>
</evidence>
<keyword evidence="8" id="KW-1185">Reference proteome</keyword>
<feature type="transmembrane region" description="Helical" evidence="5">
    <location>
        <begin position="211"/>
        <end position="231"/>
    </location>
</feature>
<feature type="transmembrane region" description="Helical" evidence="5">
    <location>
        <begin position="237"/>
        <end position="258"/>
    </location>
</feature>
<feature type="transmembrane region" description="Helical" evidence="5">
    <location>
        <begin position="55"/>
        <end position="75"/>
    </location>
</feature>
<evidence type="ECO:0000256" key="3">
    <source>
        <dbReference type="ARBA" id="ARBA00022989"/>
    </source>
</evidence>
<evidence type="ECO:0000256" key="1">
    <source>
        <dbReference type="ARBA" id="ARBA00004651"/>
    </source>
</evidence>
<feature type="domain" description="Major facilitator superfamily (MFS) profile" evidence="6">
    <location>
        <begin position="21"/>
        <end position="472"/>
    </location>
</feature>
<evidence type="ECO:0000259" key="6">
    <source>
        <dbReference type="PROSITE" id="PS50850"/>
    </source>
</evidence>
<dbReference type="PRINTS" id="PR01036">
    <property type="entry name" value="TCRTETB"/>
</dbReference>
<dbReference type="SUPFAM" id="SSF103473">
    <property type="entry name" value="MFS general substrate transporter"/>
    <property type="match status" value="1"/>
</dbReference>
<evidence type="ECO:0000256" key="2">
    <source>
        <dbReference type="ARBA" id="ARBA00022692"/>
    </source>
</evidence>
<sequence length="484" mass="50589">MAEAERTRTATGSEPDRRWQALAICLIAGFMTLLDVSIVNVALPSIQQGLHAPPVALAWVVSGYALTFGLVLVPAGRLGDDRGRSRMFVLALLAFTAASALAGFAQNALWLVVARLLQGAAGGLLNPQVLGLMQQLFHGRERGKAFGLFGAVVGLSTAVGPLLGGLIIQFAGAEHGWRWVFFVNLPIGAAALLYAMRVLPRDRTDGQNRSLDLVGVLLLGSGLLCLLLPLVEHTGSPWYLLLLAPVLLGLFALWENWYRARGRAPLVNLRLLRIRSYSFGTLLGLLYFGGFTSIFFVLAVYFQRGLGYTALGAGLAMTPFAVGSAISSAVGGRFVHRFGRKLVLAGLVGALAGLLATALLLSTHLGPAAGLVTAGPLLLAGVGSGMVISPNQTVTLSEVDTAHGGTAAGVQQTAQRIGTALGTAAASGLFFSALQTGGYDEAISSGMVVSVCFVAAALVAGVAELVLESRREVQPTASRERRRP</sequence>
<dbReference type="Proteomes" id="UP001500979">
    <property type="component" value="Unassembled WGS sequence"/>
</dbReference>
<keyword evidence="4 5" id="KW-0472">Membrane</keyword>
<gene>
    <name evidence="7" type="ORF">GCM10010470_28530</name>
</gene>
<feature type="transmembrane region" description="Helical" evidence="5">
    <location>
        <begin position="87"/>
        <end position="106"/>
    </location>
</feature>
<feature type="transmembrane region" description="Helical" evidence="5">
    <location>
        <begin position="145"/>
        <end position="171"/>
    </location>
</feature>
<feature type="transmembrane region" description="Helical" evidence="5">
    <location>
        <begin position="21"/>
        <end position="43"/>
    </location>
</feature>
<name>A0ABN3VEC0_9PSEU</name>
<evidence type="ECO:0000256" key="4">
    <source>
        <dbReference type="ARBA" id="ARBA00023136"/>
    </source>
</evidence>
<feature type="transmembrane region" description="Helical" evidence="5">
    <location>
        <begin position="177"/>
        <end position="199"/>
    </location>
</feature>
<evidence type="ECO:0000313" key="7">
    <source>
        <dbReference type="EMBL" id="GAA2792059.1"/>
    </source>
</evidence>
<comment type="subcellular location">
    <subcellularLocation>
        <location evidence="1">Cell membrane</location>
        <topology evidence="1">Multi-pass membrane protein</topology>
    </subcellularLocation>
</comment>
<organism evidence="7 8">
    <name type="scientific">Saccharopolyspora taberi</name>
    <dbReference type="NCBI Taxonomy" id="60895"/>
    <lineage>
        <taxon>Bacteria</taxon>
        <taxon>Bacillati</taxon>
        <taxon>Actinomycetota</taxon>
        <taxon>Actinomycetes</taxon>
        <taxon>Pseudonocardiales</taxon>
        <taxon>Pseudonocardiaceae</taxon>
        <taxon>Saccharopolyspora</taxon>
    </lineage>
</organism>
<keyword evidence="3 5" id="KW-1133">Transmembrane helix</keyword>
<dbReference type="PANTHER" id="PTHR42718:SF39">
    <property type="entry name" value="ACTINORHODIN TRANSPORTER-RELATED"/>
    <property type="match status" value="1"/>
</dbReference>
<feature type="transmembrane region" description="Helical" evidence="5">
    <location>
        <begin position="342"/>
        <end position="362"/>
    </location>
</feature>
<dbReference type="PANTHER" id="PTHR42718">
    <property type="entry name" value="MAJOR FACILITATOR SUPERFAMILY MULTIDRUG TRANSPORTER MFSC"/>
    <property type="match status" value="1"/>
</dbReference>
<dbReference type="InterPro" id="IPR011701">
    <property type="entry name" value="MFS"/>
</dbReference>
<dbReference type="RefSeq" id="WP_344680134.1">
    <property type="nucleotide sequence ID" value="NZ_BAAAUX010000014.1"/>
</dbReference>
<reference evidence="7 8" key="1">
    <citation type="journal article" date="2019" name="Int. J. Syst. Evol. Microbiol.">
        <title>The Global Catalogue of Microorganisms (GCM) 10K type strain sequencing project: providing services to taxonomists for standard genome sequencing and annotation.</title>
        <authorList>
            <consortium name="The Broad Institute Genomics Platform"/>
            <consortium name="The Broad Institute Genome Sequencing Center for Infectious Disease"/>
            <person name="Wu L."/>
            <person name="Ma J."/>
        </authorList>
    </citation>
    <scope>NUCLEOTIDE SEQUENCE [LARGE SCALE GENOMIC DNA]</scope>
    <source>
        <strain evidence="7 8">JCM 9383</strain>
    </source>
</reference>
<keyword evidence="2 5" id="KW-0812">Transmembrane</keyword>
<dbReference type="PROSITE" id="PS50850">
    <property type="entry name" value="MFS"/>
    <property type="match status" value="1"/>
</dbReference>
<evidence type="ECO:0000313" key="8">
    <source>
        <dbReference type="Proteomes" id="UP001500979"/>
    </source>
</evidence>
<dbReference type="InterPro" id="IPR020846">
    <property type="entry name" value="MFS_dom"/>
</dbReference>
<dbReference type="Gene3D" id="1.20.1250.20">
    <property type="entry name" value="MFS general substrate transporter like domains"/>
    <property type="match status" value="1"/>
</dbReference>
<comment type="caution">
    <text evidence="7">The sequence shown here is derived from an EMBL/GenBank/DDBJ whole genome shotgun (WGS) entry which is preliminary data.</text>
</comment>
<dbReference type="EMBL" id="BAAAUX010000014">
    <property type="protein sequence ID" value="GAA2792059.1"/>
    <property type="molecule type" value="Genomic_DNA"/>
</dbReference>
<feature type="transmembrane region" description="Helical" evidence="5">
    <location>
        <begin position="417"/>
        <end position="434"/>
    </location>
</feature>
<dbReference type="InterPro" id="IPR036259">
    <property type="entry name" value="MFS_trans_sf"/>
</dbReference>
<feature type="transmembrane region" description="Helical" evidence="5">
    <location>
        <begin position="112"/>
        <end position="133"/>
    </location>
</feature>
<feature type="transmembrane region" description="Helical" evidence="5">
    <location>
        <begin position="279"/>
        <end position="302"/>
    </location>
</feature>
<proteinExistence type="predicted"/>
<accession>A0ABN3VEC0</accession>
<protein>
    <submittedName>
        <fullName evidence="7">MFS transporter</fullName>
    </submittedName>
</protein>
<feature type="transmembrane region" description="Helical" evidence="5">
    <location>
        <begin position="308"/>
        <end position="330"/>
    </location>
</feature>
<dbReference type="Gene3D" id="1.20.1720.10">
    <property type="entry name" value="Multidrug resistance protein D"/>
    <property type="match status" value="1"/>
</dbReference>
<dbReference type="CDD" id="cd17321">
    <property type="entry name" value="MFS_MMR_MDR_like"/>
    <property type="match status" value="1"/>
</dbReference>
<feature type="transmembrane region" description="Helical" evidence="5">
    <location>
        <begin position="368"/>
        <end position="388"/>
    </location>
</feature>